<keyword evidence="2" id="KW-1185">Reference proteome</keyword>
<dbReference type="EMBL" id="REGN01011548">
    <property type="protein sequence ID" value="RMZ97206.1"/>
    <property type="molecule type" value="Genomic_DNA"/>
</dbReference>
<protein>
    <submittedName>
        <fullName evidence="1">Uncharacterized protein</fullName>
    </submittedName>
</protein>
<evidence type="ECO:0000313" key="1">
    <source>
        <dbReference type="EMBL" id="RMZ97206.1"/>
    </source>
</evidence>
<accession>A0A3M7PDL7</accession>
<comment type="caution">
    <text evidence="1">The sequence shown here is derived from an EMBL/GenBank/DDBJ whole genome shotgun (WGS) entry which is preliminary data.</text>
</comment>
<dbReference type="Proteomes" id="UP000276133">
    <property type="component" value="Unassembled WGS sequence"/>
</dbReference>
<evidence type="ECO:0000313" key="2">
    <source>
        <dbReference type="Proteomes" id="UP000276133"/>
    </source>
</evidence>
<name>A0A3M7PDL7_BRAPC</name>
<organism evidence="1 2">
    <name type="scientific">Brachionus plicatilis</name>
    <name type="common">Marine rotifer</name>
    <name type="synonym">Brachionus muelleri</name>
    <dbReference type="NCBI Taxonomy" id="10195"/>
    <lineage>
        <taxon>Eukaryota</taxon>
        <taxon>Metazoa</taxon>
        <taxon>Spiralia</taxon>
        <taxon>Gnathifera</taxon>
        <taxon>Rotifera</taxon>
        <taxon>Eurotatoria</taxon>
        <taxon>Monogononta</taxon>
        <taxon>Pseudotrocha</taxon>
        <taxon>Ploima</taxon>
        <taxon>Brachionidae</taxon>
        <taxon>Brachionus</taxon>
    </lineage>
</organism>
<dbReference type="AlphaFoldDB" id="A0A3M7PDL7"/>
<gene>
    <name evidence="1" type="ORF">BpHYR1_010173</name>
</gene>
<proteinExistence type="predicted"/>
<reference evidence="1 2" key="1">
    <citation type="journal article" date="2018" name="Sci. Rep.">
        <title>Genomic signatures of local adaptation to the degree of environmental predictability in rotifers.</title>
        <authorList>
            <person name="Franch-Gras L."/>
            <person name="Hahn C."/>
            <person name="Garcia-Roger E.M."/>
            <person name="Carmona M.J."/>
            <person name="Serra M."/>
            <person name="Gomez A."/>
        </authorList>
    </citation>
    <scope>NUCLEOTIDE SEQUENCE [LARGE SCALE GENOMIC DNA]</scope>
    <source>
        <strain evidence="1">HYR1</strain>
    </source>
</reference>
<sequence>MKKNFKKYFTAKKAQSLRDFSRDHGRSRLDKYSQVHLIKSQYMLSRPDQTSLLFDFCSLERQPCVLNPNFSALNKYS</sequence>